<accession>A0A1Q2YJC1</accession>
<organism evidence="2 3">
    <name type="scientific">Pichia membranifaciens</name>
    <dbReference type="NCBI Taxonomy" id="4926"/>
    <lineage>
        <taxon>Eukaryota</taxon>
        <taxon>Fungi</taxon>
        <taxon>Dikarya</taxon>
        <taxon>Ascomycota</taxon>
        <taxon>Saccharomycotina</taxon>
        <taxon>Pichiomycetes</taxon>
        <taxon>Pichiales</taxon>
        <taxon>Pichiaceae</taxon>
        <taxon>Pichia</taxon>
    </lineage>
</organism>
<name>A0A1Q2YJC1_9ASCO</name>
<reference evidence="2 3" key="1">
    <citation type="submission" date="2016-08" db="EMBL/GenBank/DDBJ databases">
        <title>Whole genome shotgun sequence of Pichia membranifaciens KS47-1.</title>
        <authorList>
            <person name="Konishi M."/>
            <person name="Ishida M."/>
            <person name="Arakawa T."/>
            <person name="Kato Y."/>
            <person name="Horiuchi J."/>
        </authorList>
    </citation>
    <scope>NUCLEOTIDE SEQUENCE [LARGE SCALE GENOMIC DNA]</scope>
    <source>
        <strain evidence="2 3">KS47-1</strain>
    </source>
</reference>
<proteinExistence type="predicted"/>
<protein>
    <submittedName>
        <fullName evidence="2">Uncharacterized protein</fullName>
    </submittedName>
</protein>
<gene>
    <name evidence="2" type="ORF">PMKS-002974</name>
</gene>
<dbReference type="Proteomes" id="UP000186136">
    <property type="component" value="Unassembled WGS sequence"/>
</dbReference>
<feature type="compositionally biased region" description="Basic and acidic residues" evidence="1">
    <location>
        <begin position="160"/>
        <end position="180"/>
    </location>
</feature>
<comment type="caution">
    <text evidence="2">The sequence shown here is derived from an EMBL/GenBank/DDBJ whole genome shotgun (WGS) entry which is preliminary data.</text>
</comment>
<evidence type="ECO:0000256" key="1">
    <source>
        <dbReference type="SAM" id="MobiDB-lite"/>
    </source>
</evidence>
<dbReference type="AlphaFoldDB" id="A0A1Q2YJC1"/>
<feature type="region of interest" description="Disordered" evidence="1">
    <location>
        <begin position="152"/>
        <end position="180"/>
    </location>
</feature>
<evidence type="ECO:0000313" key="2">
    <source>
        <dbReference type="EMBL" id="GAV29473.1"/>
    </source>
</evidence>
<evidence type="ECO:0000313" key="3">
    <source>
        <dbReference type="Proteomes" id="UP000186136"/>
    </source>
</evidence>
<sequence length="180" mass="19537">MPEELCSGQGAGLDVLEEYGEDLVGDLVDGSGHADEGPDGVDAEEDVMQENQNLEDTPCCDLERGGLEVLEVLWQLFARVVLLELLDLAVQDNLVEVVDGHEVGDGDEERDVAVQGDRVDDCAEQGVREVEGPRRNGFREVGYAKSVDVGEELPLDQGVEEGRLSRVDAGHESRGHTRPD</sequence>
<dbReference type="EMBL" id="BDGI01000123">
    <property type="protein sequence ID" value="GAV29473.1"/>
    <property type="molecule type" value="Genomic_DNA"/>
</dbReference>
<keyword evidence="3" id="KW-1185">Reference proteome</keyword>